<dbReference type="AlphaFoldDB" id="A0A0J6XZS6"/>
<name>A0A0J6XZS6_COCIT</name>
<gene>
    <name evidence="2" type="ORF">CIRG_01051</name>
</gene>
<reference evidence="3" key="1">
    <citation type="journal article" date="2010" name="Genome Res.">
        <title>Population genomic sequencing of Coccidioides fungi reveals recent hybridization and transposon control.</title>
        <authorList>
            <person name="Neafsey D.E."/>
            <person name="Barker B.M."/>
            <person name="Sharpton T.J."/>
            <person name="Stajich J.E."/>
            <person name="Park D.J."/>
            <person name="Whiston E."/>
            <person name="Hung C.-Y."/>
            <person name="McMahan C."/>
            <person name="White J."/>
            <person name="Sykes S."/>
            <person name="Heiman D."/>
            <person name="Young S."/>
            <person name="Zeng Q."/>
            <person name="Abouelleil A."/>
            <person name="Aftuck L."/>
            <person name="Bessette D."/>
            <person name="Brown A."/>
            <person name="FitzGerald M."/>
            <person name="Lui A."/>
            <person name="Macdonald J.P."/>
            <person name="Priest M."/>
            <person name="Orbach M.J."/>
            <person name="Galgiani J.N."/>
            <person name="Kirkland T.N."/>
            <person name="Cole G.T."/>
            <person name="Birren B.W."/>
            <person name="Henn M.R."/>
            <person name="Taylor J.W."/>
            <person name="Rounsley S.D."/>
        </authorList>
    </citation>
    <scope>NUCLEOTIDE SEQUENCE [LARGE SCALE GENOMIC DNA]</scope>
    <source>
        <strain evidence="3">RMSCC 2394</strain>
    </source>
</reference>
<accession>A0A0J6XZS6</accession>
<dbReference type="EMBL" id="DS028093">
    <property type="protein sequence ID" value="KMP00910.1"/>
    <property type="molecule type" value="Genomic_DNA"/>
</dbReference>
<evidence type="ECO:0000313" key="3">
    <source>
        <dbReference type="Proteomes" id="UP000054565"/>
    </source>
</evidence>
<evidence type="ECO:0000256" key="1">
    <source>
        <dbReference type="SAM" id="MobiDB-lite"/>
    </source>
</evidence>
<protein>
    <submittedName>
        <fullName evidence="2">Uncharacterized protein</fullName>
    </submittedName>
</protein>
<proteinExistence type="predicted"/>
<organism evidence="2 3">
    <name type="scientific">Coccidioides immitis RMSCC 2394</name>
    <dbReference type="NCBI Taxonomy" id="404692"/>
    <lineage>
        <taxon>Eukaryota</taxon>
        <taxon>Fungi</taxon>
        <taxon>Dikarya</taxon>
        <taxon>Ascomycota</taxon>
        <taxon>Pezizomycotina</taxon>
        <taxon>Eurotiomycetes</taxon>
        <taxon>Eurotiomycetidae</taxon>
        <taxon>Onygenales</taxon>
        <taxon>Onygenaceae</taxon>
        <taxon>Coccidioides</taxon>
    </lineage>
</organism>
<evidence type="ECO:0000313" key="2">
    <source>
        <dbReference type="EMBL" id="KMP00910.1"/>
    </source>
</evidence>
<feature type="region of interest" description="Disordered" evidence="1">
    <location>
        <begin position="76"/>
        <end position="110"/>
    </location>
</feature>
<sequence>MTCKKINGCRESGVGGAPLRLRVDWGSGSGLSPLVRRRLRDIFSIRWRLAACWMIVIGTGNDCQSYDEGLIHWKKKAPSRQTPDRHPGGRPKSPLTVTKLNTKIDSKIFH</sequence>
<dbReference type="Proteomes" id="UP000054565">
    <property type="component" value="Unassembled WGS sequence"/>
</dbReference>